<dbReference type="EMBL" id="CXPG01000020">
    <property type="protein sequence ID" value="CTQ33736.1"/>
    <property type="molecule type" value="Genomic_DNA"/>
</dbReference>
<evidence type="ECO:0000313" key="2">
    <source>
        <dbReference type="Proteomes" id="UP000048908"/>
    </source>
</evidence>
<proteinExistence type="predicted"/>
<name>A0A0M6XRG8_9RHOB</name>
<dbReference type="AlphaFoldDB" id="A0A0M6XRG8"/>
<sequence>MTEFFLLAVAVFAALVLVRLLTHDWKAPEDTEEAEG</sequence>
<reference evidence="1 2" key="1">
    <citation type="submission" date="2015-07" db="EMBL/GenBank/DDBJ databases">
        <authorList>
            <person name="Noorani M."/>
        </authorList>
    </citation>
    <scope>NUCLEOTIDE SEQUENCE [LARGE SCALE GENOMIC DNA]</scope>
    <source>
        <strain evidence="1 2">CECT 5088</strain>
    </source>
</reference>
<dbReference type="Proteomes" id="UP000048908">
    <property type="component" value="Unassembled WGS sequence"/>
</dbReference>
<gene>
    <name evidence="1" type="ORF">JAN5088_02522</name>
</gene>
<keyword evidence="2" id="KW-1185">Reference proteome</keyword>
<organism evidence="1 2">
    <name type="scientific">Jannaschia rubra</name>
    <dbReference type="NCBI Taxonomy" id="282197"/>
    <lineage>
        <taxon>Bacteria</taxon>
        <taxon>Pseudomonadati</taxon>
        <taxon>Pseudomonadota</taxon>
        <taxon>Alphaproteobacteria</taxon>
        <taxon>Rhodobacterales</taxon>
        <taxon>Roseobacteraceae</taxon>
        <taxon>Jannaschia</taxon>
    </lineage>
</organism>
<protein>
    <submittedName>
        <fullName evidence="1">Uncharacterized protein</fullName>
    </submittedName>
</protein>
<evidence type="ECO:0000313" key="1">
    <source>
        <dbReference type="EMBL" id="CTQ33736.1"/>
    </source>
</evidence>
<accession>A0A0M6XRG8</accession>